<comment type="caution">
    <text evidence="3">The sequence shown here is derived from an EMBL/GenBank/DDBJ whole genome shotgun (WGS) entry which is preliminary data.</text>
</comment>
<dbReference type="Pfam" id="PF00903">
    <property type="entry name" value="Glyoxalase"/>
    <property type="match status" value="1"/>
</dbReference>
<dbReference type="RefSeq" id="WP_068147108.1">
    <property type="nucleotide sequence ID" value="NZ_JBHSCR010000001.1"/>
</dbReference>
<feature type="domain" description="Glyoxalase/fosfomycin resistance/dioxygenase" evidence="2">
    <location>
        <begin position="34"/>
        <end position="142"/>
    </location>
</feature>
<keyword evidence="1" id="KW-0732">Signal</keyword>
<dbReference type="EMBL" id="JBHSCR010000001">
    <property type="protein sequence ID" value="MFC4346874.1"/>
    <property type="molecule type" value="Genomic_DNA"/>
</dbReference>
<evidence type="ECO:0000313" key="3">
    <source>
        <dbReference type="EMBL" id="MFC4346874.1"/>
    </source>
</evidence>
<gene>
    <name evidence="3" type="ORF">ACFO5Q_03340</name>
</gene>
<evidence type="ECO:0000259" key="2">
    <source>
        <dbReference type="Pfam" id="PF00903"/>
    </source>
</evidence>
<keyword evidence="4" id="KW-1185">Reference proteome</keyword>
<evidence type="ECO:0000313" key="4">
    <source>
        <dbReference type="Proteomes" id="UP001595776"/>
    </source>
</evidence>
<reference evidence="4" key="1">
    <citation type="journal article" date="2019" name="Int. J. Syst. Evol. Microbiol.">
        <title>The Global Catalogue of Microorganisms (GCM) 10K type strain sequencing project: providing services to taxonomists for standard genome sequencing and annotation.</title>
        <authorList>
            <consortium name="The Broad Institute Genomics Platform"/>
            <consortium name="The Broad Institute Genome Sequencing Center for Infectious Disease"/>
            <person name="Wu L."/>
            <person name="Ma J."/>
        </authorList>
    </citation>
    <scope>NUCLEOTIDE SEQUENCE [LARGE SCALE GENOMIC DNA]</scope>
    <source>
        <strain evidence="4">CGMCC 1.15304</strain>
    </source>
</reference>
<dbReference type="SUPFAM" id="SSF54593">
    <property type="entry name" value="Glyoxalase/Bleomycin resistance protein/Dihydroxybiphenyl dioxygenase"/>
    <property type="match status" value="1"/>
</dbReference>
<sequence length="151" mass="16343">MNLKIILLALAGLLTTGATQAYGADPMIDSITPVLPVDRIEPSITFFEKIGFKVTTEVPEEDHLGFAIISDGKIDLMYQTRTSIAADTDIEGGSPVLLFVTVPDIDAVAKALGDSFEIVMSRRETFYGATEIGYREPGGHIVTFAEFKAEN</sequence>
<dbReference type="Proteomes" id="UP001595776">
    <property type="component" value="Unassembled WGS sequence"/>
</dbReference>
<feature type="chain" id="PRO_5046399340" evidence="1">
    <location>
        <begin position="24"/>
        <end position="151"/>
    </location>
</feature>
<dbReference type="Gene3D" id="3.10.180.10">
    <property type="entry name" value="2,3-Dihydroxybiphenyl 1,2-Dioxygenase, domain 1"/>
    <property type="match status" value="1"/>
</dbReference>
<proteinExistence type="predicted"/>
<name>A0ABV8U7Q2_9PROT</name>
<protein>
    <submittedName>
        <fullName evidence="3">VOC family protein</fullName>
    </submittedName>
</protein>
<dbReference type="InterPro" id="IPR004360">
    <property type="entry name" value="Glyas_Fos-R_dOase_dom"/>
</dbReference>
<accession>A0ABV8U7Q2</accession>
<dbReference type="InterPro" id="IPR029068">
    <property type="entry name" value="Glyas_Bleomycin-R_OHBP_Dase"/>
</dbReference>
<organism evidence="3 4">
    <name type="scientific">Kordiimonas lipolytica</name>
    <dbReference type="NCBI Taxonomy" id="1662421"/>
    <lineage>
        <taxon>Bacteria</taxon>
        <taxon>Pseudomonadati</taxon>
        <taxon>Pseudomonadota</taxon>
        <taxon>Alphaproteobacteria</taxon>
        <taxon>Kordiimonadales</taxon>
        <taxon>Kordiimonadaceae</taxon>
        <taxon>Kordiimonas</taxon>
    </lineage>
</organism>
<evidence type="ECO:0000256" key="1">
    <source>
        <dbReference type="SAM" id="SignalP"/>
    </source>
</evidence>
<feature type="signal peptide" evidence="1">
    <location>
        <begin position="1"/>
        <end position="23"/>
    </location>
</feature>